<gene>
    <name evidence="5" type="ORF">KI387_006232</name>
</gene>
<evidence type="ECO:0000256" key="3">
    <source>
        <dbReference type="SAM" id="Coils"/>
    </source>
</evidence>
<reference evidence="5 6" key="1">
    <citation type="journal article" date="2021" name="Nat. Plants">
        <title>The Taxus genome provides insights into paclitaxel biosynthesis.</title>
        <authorList>
            <person name="Xiong X."/>
            <person name="Gou J."/>
            <person name="Liao Q."/>
            <person name="Li Y."/>
            <person name="Zhou Q."/>
            <person name="Bi G."/>
            <person name="Li C."/>
            <person name="Du R."/>
            <person name="Wang X."/>
            <person name="Sun T."/>
            <person name="Guo L."/>
            <person name="Liang H."/>
            <person name="Lu P."/>
            <person name="Wu Y."/>
            <person name="Zhang Z."/>
            <person name="Ro D.K."/>
            <person name="Shang Y."/>
            <person name="Huang S."/>
            <person name="Yan J."/>
        </authorList>
    </citation>
    <scope>NUCLEOTIDE SEQUENCE [LARGE SCALE GENOMIC DNA]</scope>
    <source>
        <strain evidence="5">Ta-2019</strain>
    </source>
</reference>
<dbReference type="Pfam" id="PF00010">
    <property type="entry name" value="HLH"/>
    <property type="match status" value="1"/>
</dbReference>
<dbReference type="Proteomes" id="UP000824469">
    <property type="component" value="Unassembled WGS sequence"/>
</dbReference>
<dbReference type="AlphaFoldDB" id="A0AA38GPG0"/>
<evidence type="ECO:0000259" key="4">
    <source>
        <dbReference type="PROSITE" id="PS50888"/>
    </source>
</evidence>
<feature type="domain" description="BHLH" evidence="4">
    <location>
        <begin position="85"/>
        <end position="136"/>
    </location>
</feature>
<dbReference type="PANTHER" id="PTHR46133:SF15">
    <property type="entry name" value="BHLH TRANSCRIPTION FACTOR"/>
    <property type="match status" value="1"/>
</dbReference>
<dbReference type="EMBL" id="JAHRHJ020000002">
    <property type="protein sequence ID" value="KAH9326054.1"/>
    <property type="molecule type" value="Genomic_DNA"/>
</dbReference>
<keyword evidence="2" id="KW-0804">Transcription</keyword>
<dbReference type="Gene3D" id="4.10.280.10">
    <property type="entry name" value="Helix-loop-helix DNA-binding domain"/>
    <property type="match status" value="1"/>
</dbReference>
<evidence type="ECO:0000256" key="1">
    <source>
        <dbReference type="ARBA" id="ARBA00023015"/>
    </source>
</evidence>
<dbReference type="InterPro" id="IPR011598">
    <property type="entry name" value="bHLH_dom"/>
</dbReference>
<dbReference type="InterPro" id="IPR044818">
    <property type="entry name" value="ILR3-like"/>
</dbReference>
<dbReference type="PANTHER" id="PTHR46133">
    <property type="entry name" value="BHLH TRANSCRIPTION FACTOR"/>
    <property type="match status" value="1"/>
</dbReference>
<feature type="non-terminal residue" evidence="5">
    <location>
        <position position="1"/>
    </location>
</feature>
<dbReference type="GO" id="GO:0003700">
    <property type="term" value="F:DNA-binding transcription factor activity"/>
    <property type="evidence" value="ECO:0007669"/>
    <property type="project" value="InterPro"/>
</dbReference>
<protein>
    <recommendedName>
        <fullName evidence="4">BHLH domain-containing protein</fullName>
    </recommendedName>
</protein>
<dbReference type="GO" id="GO:0006879">
    <property type="term" value="P:intracellular iron ion homeostasis"/>
    <property type="evidence" value="ECO:0007669"/>
    <property type="project" value="InterPro"/>
</dbReference>
<name>A0AA38GPG0_TAXCH</name>
<dbReference type="InterPro" id="IPR036638">
    <property type="entry name" value="HLH_DNA-bd_sf"/>
</dbReference>
<evidence type="ECO:0000313" key="5">
    <source>
        <dbReference type="EMBL" id="KAH9326054.1"/>
    </source>
</evidence>
<dbReference type="SUPFAM" id="SSF47459">
    <property type="entry name" value="HLH, helix-loop-helix DNA-binding domain"/>
    <property type="match status" value="1"/>
</dbReference>
<organism evidence="5 6">
    <name type="scientific">Taxus chinensis</name>
    <name type="common">Chinese yew</name>
    <name type="synonym">Taxus wallichiana var. chinensis</name>
    <dbReference type="NCBI Taxonomy" id="29808"/>
    <lineage>
        <taxon>Eukaryota</taxon>
        <taxon>Viridiplantae</taxon>
        <taxon>Streptophyta</taxon>
        <taxon>Embryophyta</taxon>
        <taxon>Tracheophyta</taxon>
        <taxon>Spermatophyta</taxon>
        <taxon>Pinopsida</taxon>
        <taxon>Pinidae</taxon>
        <taxon>Conifers II</taxon>
        <taxon>Cupressales</taxon>
        <taxon>Taxaceae</taxon>
        <taxon>Taxus</taxon>
    </lineage>
</organism>
<dbReference type="OMA" id="YWIDWID"/>
<accession>A0AA38GPG0</accession>
<evidence type="ECO:0000313" key="6">
    <source>
        <dbReference type="Proteomes" id="UP000824469"/>
    </source>
</evidence>
<dbReference type="CDD" id="cd11446">
    <property type="entry name" value="bHLH_AtILR3_like"/>
    <property type="match status" value="1"/>
</dbReference>
<proteinExistence type="predicted"/>
<feature type="coiled-coil region" evidence="3">
    <location>
        <begin position="136"/>
        <end position="188"/>
    </location>
</feature>
<comment type="caution">
    <text evidence="5">The sequence shown here is derived from an EMBL/GenBank/DDBJ whole genome shotgun (WGS) entry which is preliminary data.</text>
</comment>
<keyword evidence="6" id="KW-1185">Reference proteome</keyword>
<keyword evidence="3" id="KW-0175">Coiled coil</keyword>
<dbReference type="PROSITE" id="PS50888">
    <property type="entry name" value="BHLH"/>
    <property type="match status" value="1"/>
</dbReference>
<dbReference type="SMART" id="SM00353">
    <property type="entry name" value="HLH"/>
    <property type="match status" value="1"/>
</dbReference>
<sequence>SWVRFRAMAETRITLVDSMGSPHSNRWIPFSEDDLLEDVGHSVNSFFWPISGQQDCSGNDTGFTNDTEDQEKLCPKKRSRDDSCSKPGMKACREKMRRNRLNDRFMELSALLEPGRPPKTDKSTILCDAISVMDQLREETCKLKESNDQLRQAIKEIKTEKNEIRDEKTRLKAEKEILEQQIKAMMSMPPGFMPHPAAIHAFAAQCQAAKNKTVPIPGYPGMAMWQWMPPAAVDTSRDHVLRPPVA</sequence>
<keyword evidence="1" id="KW-0805">Transcription regulation</keyword>
<evidence type="ECO:0000256" key="2">
    <source>
        <dbReference type="ARBA" id="ARBA00023163"/>
    </source>
</evidence>
<dbReference type="GO" id="GO:0046983">
    <property type="term" value="F:protein dimerization activity"/>
    <property type="evidence" value="ECO:0007669"/>
    <property type="project" value="InterPro"/>
</dbReference>